<feature type="transmembrane region" description="Helical" evidence="5">
    <location>
        <begin position="269"/>
        <end position="290"/>
    </location>
</feature>
<dbReference type="Gene3D" id="1.25.40.20">
    <property type="entry name" value="Ankyrin repeat-containing domain"/>
    <property type="match status" value="3"/>
</dbReference>
<keyword evidence="5" id="KW-0472">Membrane</keyword>
<dbReference type="EMBL" id="JACAZI010000028">
    <property type="protein sequence ID" value="KAF7333777.1"/>
    <property type="molecule type" value="Genomic_DNA"/>
</dbReference>
<proteinExistence type="predicted"/>
<dbReference type="PANTHER" id="PTHR24193:SF121">
    <property type="entry name" value="ADA2A-CONTAINING COMPLEX COMPONENT 3, ISOFORM D"/>
    <property type="match status" value="1"/>
</dbReference>
<keyword evidence="5" id="KW-0812">Transmembrane</keyword>
<evidence type="ECO:0000256" key="4">
    <source>
        <dbReference type="SAM" id="MobiDB-lite"/>
    </source>
</evidence>
<dbReference type="GO" id="GO:0005634">
    <property type="term" value="C:nucleus"/>
    <property type="evidence" value="ECO:0007669"/>
    <property type="project" value="TreeGrafter"/>
</dbReference>
<dbReference type="InterPro" id="IPR050663">
    <property type="entry name" value="Ankyrin-SOCS_Box"/>
</dbReference>
<evidence type="ECO:0000256" key="2">
    <source>
        <dbReference type="ARBA" id="ARBA00023043"/>
    </source>
</evidence>
<feature type="repeat" description="ANK" evidence="3">
    <location>
        <begin position="473"/>
        <end position="505"/>
    </location>
</feature>
<sequence length="673" mass="74270">MASPNCTNTDISGIGVRSATYAQNLLSFVPAVVALLNDGKISNNEREFIQDQSTNILLTAFGLLLSAIVQAKTAPGLDNYHLALVLNLSWMNNTNTFIYLLLFLHRKIWSSASYRWSWRGAFGQIFRRSSKLKTGDESSPEESPPGNKTAPGKSPPGNEYAPEEESETLLDLAVCIGSLHLSLMGAVGIWLWLNPEGFGSSSSCPPGATISLFSHAFPMGSHALRVFSLIVYLVVLIPIANLVLPTALILVPYFLCPLGRWERRHRERVAVWCVALGLAMLFAINVIFIVDTELSISRNESRQADQDKVWTLGQTLALLLLVLPIKSLIQYLLTTTSFTLPFMGVTAWGRAVQGFLTYKEKVEWGEVYRWRWIIRDTPIKVDSDWLLRALAEEQWDIVRFLHENGADWDTGLVHAVEKGDFKVVGYLVERGANVNYRDYFGQTPLHLAAEHGHSDIASFLVEHGANVNSENISGKTLLHLAAEHSHLDIASFLVQHRAKVDIRDDDEKTPLHLAAEHGNLDIVSFLVAKGADVNSRDDGGKTPLHLAAEHGHSHIVRSLVKYGADVNSSDGNKKTALHLEAEHGHLDIVSLLVAKGADVNCSDRVKKTPLHLAAERGRSDIVRFLVEHGAAVSSTDGNKKTALDLAAERGHSDIESFLRAQEQLRDTRARPSP</sequence>
<feature type="repeat" description="ANK" evidence="3">
    <location>
        <begin position="506"/>
        <end position="538"/>
    </location>
</feature>
<dbReference type="SUPFAM" id="SSF48403">
    <property type="entry name" value="Ankyrin repeat"/>
    <property type="match status" value="1"/>
</dbReference>
<dbReference type="SMART" id="SM00248">
    <property type="entry name" value="ANK"/>
    <property type="match status" value="8"/>
</dbReference>
<feature type="repeat" description="ANK" evidence="3">
    <location>
        <begin position="572"/>
        <end position="604"/>
    </location>
</feature>
<feature type="repeat" description="ANK" evidence="3">
    <location>
        <begin position="440"/>
        <end position="472"/>
    </location>
</feature>
<dbReference type="GO" id="GO:0045944">
    <property type="term" value="P:positive regulation of transcription by RNA polymerase II"/>
    <property type="evidence" value="ECO:0007669"/>
    <property type="project" value="TreeGrafter"/>
</dbReference>
<evidence type="ECO:0000256" key="3">
    <source>
        <dbReference type="PROSITE-ProRule" id="PRU00023"/>
    </source>
</evidence>
<feature type="repeat" description="ANK" evidence="3">
    <location>
        <begin position="407"/>
        <end position="439"/>
    </location>
</feature>
<protein>
    <submittedName>
        <fullName evidence="6">Multiple ankyrin repeats single kh domain</fullName>
    </submittedName>
</protein>
<dbReference type="InterPro" id="IPR036770">
    <property type="entry name" value="Ankyrin_rpt-contain_sf"/>
</dbReference>
<dbReference type="AlphaFoldDB" id="A0A8H7CF82"/>
<reference evidence="6" key="1">
    <citation type="submission" date="2020-05" db="EMBL/GenBank/DDBJ databases">
        <title>Mycena genomes resolve the evolution of fungal bioluminescence.</title>
        <authorList>
            <person name="Tsai I.J."/>
        </authorList>
    </citation>
    <scope>NUCLEOTIDE SEQUENCE</scope>
    <source>
        <strain evidence="6">CCC161011</strain>
    </source>
</reference>
<keyword evidence="5" id="KW-1133">Transmembrane helix</keyword>
<keyword evidence="7" id="KW-1185">Reference proteome</keyword>
<dbReference type="OrthoDB" id="3351993at2759"/>
<dbReference type="Proteomes" id="UP000620124">
    <property type="component" value="Unassembled WGS sequence"/>
</dbReference>
<organism evidence="6 7">
    <name type="scientific">Mycena venus</name>
    <dbReference type="NCBI Taxonomy" id="2733690"/>
    <lineage>
        <taxon>Eukaryota</taxon>
        <taxon>Fungi</taxon>
        <taxon>Dikarya</taxon>
        <taxon>Basidiomycota</taxon>
        <taxon>Agaricomycotina</taxon>
        <taxon>Agaricomycetes</taxon>
        <taxon>Agaricomycetidae</taxon>
        <taxon>Agaricales</taxon>
        <taxon>Marasmiineae</taxon>
        <taxon>Mycenaceae</taxon>
        <taxon>Mycena</taxon>
    </lineage>
</organism>
<evidence type="ECO:0000313" key="7">
    <source>
        <dbReference type="Proteomes" id="UP000620124"/>
    </source>
</evidence>
<evidence type="ECO:0000256" key="5">
    <source>
        <dbReference type="SAM" id="Phobius"/>
    </source>
</evidence>
<evidence type="ECO:0000256" key="1">
    <source>
        <dbReference type="ARBA" id="ARBA00022737"/>
    </source>
</evidence>
<feature type="transmembrane region" description="Helical" evidence="5">
    <location>
        <begin position="80"/>
        <end position="104"/>
    </location>
</feature>
<dbReference type="PROSITE" id="PS50297">
    <property type="entry name" value="ANK_REP_REGION"/>
    <property type="match status" value="7"/>
</dbReference>
<feature type="repeat" description="ANK" evidence="3">
    <location>
        <begin position="605"/>
        <end position="637"/>
    </location>
</feature>
<accession>A0A8H7CF82</accession>
<name>A0A8H7CF82_9AGAR</name>
<dbReference type="InterPro" id="IPR002110">
    <property type="entry name" value="Ankyrin_rpt"/>
</dbReference>
<keyword evidence="2 3" id="KW-0040">ANK repeat</keyword>
<feature type="region of interest" description="Disordered" evidence="4">
    <location>
        <begin position="132"/>
        <end position="162"/>
    </location>
</feature>
<feature type="repeat" description="ANK" evidence="3">
    <location>
        <begin position="539"/>
        <end position="571"/>
    </location>
</feature>
<feature type="transmembrane region" description="Helical" evidence="5">
    <location>
        <begin position="229"/>
        <end position="257"/>
    </location>
</feature>
<gene>
    <name evidence="6" type="ORF">MVEN_02334500</name>
</gene>
<dbReference type="PANTHER" id="PTHR24193">
    <property type="entry name" value="ANKYRIN REPEAT PROTEIN"/>
    <property type="match status" value="1"/>
</dbReference>
<evidence type="ECO:0000313" key="6">
    <source>
        <dbReference type="EMBL" id="KAF7333777.1"/>
    </source>
</evidence>
<feature type="transmembrane region" description="Helical" evidence="5">
    <location>
        <begin position="310"/>
        <end position="333"/>
    </location>
</feature>
<dbReference type="Pfam" id="PF12796">
    <property type="entry name" value="Ank_2"/>
    <property type="match status" value="2"/>
</dbReference>
<dbReference type="GO" id="GO:0000976">
    <property type="term" value="F:transcription cis-regulatory region binding"/>
    <property type="evidence" value="ECO:0007669"/>
    <property type="project" value="TreeGrafter"/>
</dbReference>
<keyword evidence="1" id="KW-0677">Repeat</keyword>
<dbReference type="Pfam" id="PF00023">
    <property type="entry name" value="Ank"/>
    <property type="match status" value="1"/>
</dbReference>
<dbReference type="Pfam" id="PF13637">
    <property type="entry name" value="Ank_4"/>
    <property type="match status" value="1"/>
</dbReference>
<feature type="transmembrane region" description="Helical" evidence="5">
    <location>
        <begin position="56"/>
        <end position="74"/>
    </location>
</feature>
<comment type="caution">
    <text evidence="6">The sequence shown here is derived from an EMBL/GenBank/DDBJ whole genome shotgun (WGS) entry which is preliminary data.</text>
</comment>
<dbReference type="PRINTS" id="PR01415">
    <property type="entry name" value="ANKYRIN"/>
</dbReference>
<dbReference type="PROSITE" id="PS50088">
    <property type="entry name" value="ANK_REPEAT"/>
    <property type="match status" value="7"/>
</dbReference>